<feature type="region of interest" description="Disordered" evidence="1">
    <location>
        <begin position="1"/>
        <end position="33"/>
    </location>
</feature>
<sequence>MLKGRDRRRPGAVPAGRPSRPEDRRHRRGRLRGEDGSAVAEFPMVAVLIILIAVMIVQAALIVHTRNTLADAAVQGAHHAALVGASPQDGAVRAERLIDERFGGRLDAEATSVQGSDGVIRVQLSATLPLVGLFGPAGAMTVQGRAIDEESW</sequence>
<evidence type="ECO:0000256" key="2">
    <source>
        <dbReference type="SAM" id="Phobius"/>
    </source>
</evidence>
<dbReference type="Proteomes" id="UP000218165">
    <property type="component" value="Chromosome"/>
</dbReference>
<dbReference type="Pfam" id="PF07811">
    <property type="entry name" value="TadE"/>
    <property type="match status" value="1"/>
</dbReference>
<keyword evidence="2" id="KW-0812">Transmembrane</keyword>
<gene>
    <name evidence="4" type="ORF">CFK38_08755</name>
</gene>
<protein>
    <recommendedName>
        <fullName evidence="3">TadE-like domain-containing protein</fullName>
    </recommendedName>
</protein>
<reference evidence="5" key="1">
    <citation type="submission" date="2017-09" db="EMBL/GenBank/DDBJ databases">
        <title>Brachybacterium sp. VM2412.</title>
        <authorList>
            <person name="Tak E.J."/>
            <person name="Bae J.-W."/>
        </authorList>
    </citation>
    <scope>NUCLEOTIDE SEQUENCE [LARGE SCALE GENOMIC DNA]</scope>
    <source>
        <strain evidence="5">VM2412</strain>
    </source>
</reference>
<evidence type="ECO:0000313" key="4">
    <source>
        <dbReference type="EMBL" id="ATG51605.1"/>
    </source>
</evidence>
<evidence type="ECO:0000256" key="1">
    <source>
        <dbReference type="SAM" id="MobiDB-lite"/>
    </source>
</evidence>
<keyword evidence="2" id="KW-1133">Transmembrane helix</keyword>
<dbReference type="OrthoDB" id="3254574at2"/>
<evidence type="ECO:0000313" key="5">
    <source>
        <dbReference type="Proteomes" id="UP000218165"/>
    </source>
</evidence>
<keyword evidence="5" id="KW-1185">Reference proteome</keyword>
<accession>A0A291GN01</accession>
<feature type="transmembrane region" description="Helical" evidence="2">
    <location>
        <begin position="38"/>
        <end position="61"/>
    </location>
</feature>
<proteinExistence type="predicted"/>
<feature type="domain" description="TadE-like" evidence="3">
    <location>
        <begin position="36"/>
        <end position="77"/>
    </location>
</feature>
<feature type="compositionally biased region" description="Basic residues" evidence="1">
    <location>
        <begin position="1"/>
        <end position="10"/>
    </location>
</feature>
<dbReference type="KEGG" id="brz:CFK38_08755"/>
<evidence type="ECO:0000259" key="3">
    <source>
        <dbReference type="Pfam" id="PF07811"/>
    </source>
</evidence>
<dbReference type="EMBL" id="CP023563">
    <property type="protein sequence ID" value="ATG51605.1"/>
    <property type="molecule type" value="Genomic_DNA"/>
</dbReference>
<name>A0A291GN01_9MICO</name>
<dbReference type="AlphaFoldDB" id="A0A291GN01"/>
<keyword evidence="2" id="KW-0472">Membrane</keyword>
<dbReference type="InterPro" id="IPR012495">
    <property type="entry name" value="TadE-like_dom"/>
</dbReference>
<organism evidence="4 5">
    <name type="scientific">Brachybacterium vulturis</name>
    <dbReference type="NCBI Taxonomy" id="2017484"/>
    <lineage>
        <taxon>Bacteria</taxon>
        <taxon>Bacillati</taxon>
        <taxon>Actinomycetota</taxon>
        <taxon>Actinomycetes</taxon>
        <taxon>Micrococcales</taxon>
        <taxon>Dermabacteraceae</taxon>
        <taxon>Brachybacterium</taxon>
    </lineage>
</organism>